<gene>
    <name evidence="2" type="ORF">Taro_048945</name>
</gene>
<evidence type="ECO:0000256" key="1">
    <source>
        <dbReference type="SAM" id="MobiDB-lite"/>
    </source>
</evidence>
<keyword evidence="3" id="KW-1185">Reference proteome</keyword>
<organism evidence="2 3">
    <name type="scientific">Colocasia esculenta</name>
    <name type="common">Wild taro</name>
    <name type="synonym">Arum esculentum</name>
    <dbReference type="NCBI Taxonomy" id="4460"/>
    <lineage>
        <taxon>Eukaryota</taxon>
        <taxon>Viridiplantae</taxon>
        <taxon>Streptophyta</taxon>
        <taxon>Embryophyta</taxon>
        <taxon>Tracheophyta</taxon>
        <taxon>Spermatophyta</taxon>
        <taxon>Magnoliopsida</taxon>
        <taxon>Liliopsida</taxon>
        <taxon>Araceae</taxon>
        <taxon>Aroideae</taxon>
        <taxon>Colocasieae</taxon>
        <taxon>Colocasia</taxon>
    </lineage>
</organism>
<reference evidence="2" key="1">
    <citation type="submission" date="2017-07" db="EMBL/GenBank/DDBJ databases">
        <title>Taro Niue Genome Assembly and Annotation.</title>
        <authorList>
            <person name="Atibalentja N."/>
            <person name="Keating K."/>
            <person name="Fields C.J."/>
        </authorList>
    </citation>
    <scope>NUCLEOTIDE SEQUENCE</scope>
    <source>
        <strain evidence="2">Niue_2</strain>
        <tissue evidence="2">Leaf</tissue>
    </source>
</reference>
<feature type="region of interest" description="Disordered" evidence="1">
    <location>
        <begin position="151"/>
        <end position="176"/>
    </location>
</feature>
<sequence length="176" mass="20042">MSKRKVQLPGTYLEGAQAHTTQTNSIASGTSLPQHHSEPHTRLTPEKNCKGVSLNKSLAQQGPPKNNTRNQRDLNPKGSHWLRREPNHNMLTTNMIKPQLKYNHQLTQISEGKRNNRTSTTPLVNHYNNYSPKLQASQANHCLGYKHHRQPTHVEEHDWHQQANPQHTKTTLGSLP</sequence>
<proteinExistence type="predicted"/>
<dbReference type="AlphaFoldDB" id="A0A843X9I6"/>
<feature type="compositionally biased region" description="Polar residues" evidence="1">
    <location>
        <begin position="54"/>
        <end position="69"/>
    </location>
</feature>
<dbReference type="EMBL" id="NMUH01006782">
    <property type="protein sequence ID" value="MQM15992.1"/>
    <property type="molecule type" value="Genomic_DNA"/>
</dbReference>
<feature type="region of interest" description="Disordered" evidence="1">
    <location>
        <begin position="26"/>
        <end position="86"/>
    </location>
</feature>
<protein>
    <submittedName>
        <fullName evidence="2">Uncharacterized protein</fullName>
    </submittedName>
</protein>
<feature type="compositionally biased region" description="Basic and acidic residues" evidence="1">
    <location>
        <begin position="35"/>
        <end position="49"/>
    </location>
</feature>
<dbReference type="Proteomes" id="UP000652761">
    <property type="component" value="Unassembled WGS sequence"/>
</dbReference>
<evidence type="ECO:0000313" key="3">
    <source>
        <dbReference type="Proteomes" id="UP000652761"/>
    </source>
</evidence>
<comment type="caution">
    <text evidence="2">The sequence shown here is derived from an EMBL/GenBank/DDBJ whole genome shotgun (WGS) entry which is preliminary data.</text>
</comment>
<evidence type="ECO:0000313" key="2">
    <source>
        <dbReference type="EMBL" id="MQM15992.1"/>
    </source>
</evidence>
<name>A0A843X9I6_COLES</name>
<feature type="compositionally biased region" description="Polar residues" evidence="1">
    <location>
        <begin position="161"/>
        <end position="176"/>
    </location>
</feature>
<accession>A0A843X9I6</accession>